<dbReference type="Gene3D" id="1.20.5.1930">
    <property type="match status" value="1"/>
</dbReference>
<comment type="caution">
    <text evidence="11">The sequence shown here is derived from an EMBL/GenBank/DDBJ whole genome shotgun (WGS) entry which is preliminary data.</text>
</comment>
<feature type="domain" description="Signal transduction histidine kinase subgroup 3 dimerisation and phosphoacceptor" evidence="10">
    <location>
        <begin position="118"/>
        <end position="176"/>
    </location>
</feature>
<comment type="catalytic activity">
    <reaction evidence="1">
        <text>ATP + protein L-histidine = ADP + protein N-phospho-L-histidine.</text>
        <dbReference type="EC" id="2.7.13.3"/>
    </reaction>
</comment>
<dbReference type="InterPro" id="IPR036890">
    <property type="entry name" value="HATPase_C_sf"/>
</dbReference>
<dbReference type="EC" id="2.7.13.3" evidence="2"/>
<dbReference type="InterPro" id="IPR011712">
    <property type="entry name" value="Sig_transdc_His_kin_sub3_dim/P"/>
</dbReference>
<name>A0A841T806_9BACL</name>
<evidence type="ECO:0000313" key="12">
    <source>
        <dbReference type="Proteomes" id="UP000574133"/>
    </source>
</evidence>
<organism evidence="11 12">
    <name type="scientific">Cohnella lubricantis</name>
    <dbReference type="NCBI Taxonomy" id="2163172"/>
    <lineage>
        <taxon>Bacteria</taxon>
        <taxon>Bacillati</taxon>
        <taxon>Bacillota</taxon>
        <taxon>Bacilli</taxon>
        <taxon>Bacillales</taxon>
        <taxon>Paenibacillaceae</taxon>
        <taxon>Cohnella</taxon>
    </lineage>
</organism>
<dbReference type="EMBL" id="JACJVN010000033">
    <property type="protein sequence ID" value="MBB6677454.1"/>
    <property type="molecule type" value="Genomic_DNA"/>
</dbReference>
<keyword evidence="4" id="KW-0808">Transferase</keyword>
<dbReference type="Pfam" id="PF02518">
    <property type="entry name" value="HATPase_c"/>
    <property type="match status" value="1"/>
</dbReference>
<protein>
    <recommendedName>
        <fullName evidence="2">histidine kinase</fullName>
        <ecNumber evidence="2">2.7.13.3</ecNumber>
    </recommendedName>
</protein>
<keyword evidence="8" id="KW-0902">Two-component regulatory system</keyword>
<evidence type="ECO:0000256" key="3">
    <source>
        <dbReference type="ARBA" id="ARBA00022553"/>
    </source>
</evidence>
<dbReference type="GO" id="GO:0000155">
    <property type="term" value="F:phosphorelay sensor kinase activity"/>
    <property type="evidence" value="ECO:0007669"/>
    <property type="project" value="InterPro"/>
</dbReference>
<keyword evidence="6" id="KW-0418">Kinase</keyword>
<evidence type="ECO:0000256" key="2">
    <source>
        <dbReference type="ARBA" id="ARBA00012438"/>
    </source>
</evidence>
<evidence type="ECO:0000256" key="5">
    <source>
        <dbReference type="ARBA" id="ARBA00022741"/>
    </source>
</evidence>
<keyword evidence="7" id="KW-0067">ATP-binding</keyword>
<dbReference type="AlphaFoldDB" id="A0A841T806"/>
<dbReference type="Gene3D" id="3.30.565.10">
    <property type="entry name" value="Histidine kinase-like ATPase, C-terminal domain"/>
    <property type="match status" value="1"/>
</dbReference>
<feature type="domain" description="Histidine kinase/HSP90-like ATPase" evidence="9">
    <location>
        <begin position="226"/>
        <end position="317"/>
    </location>
</feature>
<reference evidence="11 12" key="1">
    <citation type="submission" date="2020-08" db="EMBL/GenBank/DDBJ databases">
        <title>Cohnella phylogeny.</title>
        <authorList>
            <person name="Dunlap C."/>
        </authorList>
    </citation>
    <scope>NUCLEOTIDE SEQUENCE [LARGE SCALE GENOMIC DNA]</scope>
    <source>
        <strain evidence="11 12">DSM 103658</strain>
    </source>
</reference>
<sequence>MRTLRKGIYAETVLIVVLAGLYRHEEILYLLFSPMLRSCVHLPLRESCGLIVSMEGILLAFDEWFSVPIENSWGQMVITALVGSYALFFSELYKHKERLRRMVTVSDFEKEVYAAEQERIRVAGELHDLTGQFWIAVVRALDVALHVEEPQRQEFISKARKAALDGLNQMRESLSVWHNGRKTPSQWMNFLEDSVSRFRDIMNIEVELKLAKVNWSRLGMASEVAEAIARISIESMTNAVRHGKSTRISILLDVGNDALLLKVSDNGIGTISDSPQPSSTAGIGTKTMENVVQQFGGEIKRTKSQMGGTMIEAFIPMRFNSTQLEFC</sequence>
<evidence type="ECO:0000259" key="10">
    <source>
        <dbReference type="Pfam" id="PF07730"/>
    </source>
</evidence>
<dbReference type="SUPFAM" id="SSF55874">
    <property type="entry name" value="ATPase domain of HSP90 chaperone/DNA topoisomerase II/histidine kinase"/>
    <property type="match status" value="1"/>
</dbReference>
<evidence type="ECO:0000256" key="6">
    <source>
        <dbReference type="ARBA" id="ARBA00022777"/>
    </source>
</evidence>
<evidence type="ECO:0000256" key="1">
    <source>
        <dbReference type="ARBA" id="ARBA00000085"/>
    </source>
</evidence>
<keyword evidence="3" id="KW-0597">Phosphoprotein</keyword>
<proteinExistence type="predicted"/>
<accession>A0A841T806</accession>
<dbReference type="Pfam" id="PF07730">
    <property type="entry name" value="HisKA_3"/>
    <property type="match status" value="1"/>
</dbReference>
<dbReference type="PANTHER" id="PTHR24421:SF10">
    <property type="entry name" value="NITRATE_NITRITE SENSOR PROTEIN NARQ"/>
    <property type="match status" value="1"/>
</dbReference>
<keyword evidence="12" id="KW-1185">Reference proteome</keyword>
<evidence type="ECO:0000256" key="8">
    <source>
        <dbReference type="ARBA" id="ARBA00023012"/>
    </source>
</evidence>
<dbReference type="PANTHER" id="PTHR24421">
    <property type="entry name" value="NITRATE/NITRITE SENSOR PROTEIN NARX-RELATED"/>
    <property type="match status" value="1"/>
</dbReference>
<gene>
    <name evidence="11" type="ORF">H4Q31_08970</name>
</gene>
<dbReference type="InterPro" id="IPR003594">
    <property type="entry name" value="HATPase_dom"/>
</dbReference>
<dbReference type="InterPro" id="IPR050482">
    <property type="entry name" value="Sensor_HK_TwoCompSys"/>
</dbReference>
<keyword evidence="5" id="KW-0547">Nucleotide-binding</keyword>
<evidence type="ECO:0000256" key="4">
    <source>
        <dbReference type="ARBA" id="ARBA00022679"/>
    </source>
</evidence>
<dbReference type="Proteomes" id="UP000574133">
    <property type="component" value="Unassembled WGS sequence"/>
</dbReference>
<dbReference type="RefSeq" id="WP_185178734.1">
    <property type="nucleotide sequence ID" value="NZ_CBCSEP010000005.1"/>
</dbReference>
<evidence type="ECO:0000256" key="7">
    <source>
        <dbReference type="ARBA" id="ARBA00022840"/>
    </source>
</evidence>
<dbReference type="GO" id="GO:0046983">
    <property type="term" value="F:protein dimerization activity"/>
    <property type="evidence" value="ECO:0007669"/>
    <property type="project" value="InterPro"/>
</dbReference>
<evidence type="ECO:0000259" key="9">
    <source>
        <dbReference type="Pfam" id="PF02518"/>
    </source>
</evidence>
<dbReference type="GO" id="GO:0016020">
    <property type="term" value="C:membrane"/>
    <property type="evidence" value="ECO:0007669"/>
    <property type="project" value="InterPro"/>
</dbReference>
<evidence type="ECO:0000313" key="11">
    <source>
        <dbReference type="EMBL" id="MBB6677454.1"/>
    </source>
</evidence>
<dbReference type="GO" id="GO:0005524">
    <property type="term" value="F:ATP binding"/>
    <property type="evidence" value="ECO:0007669"/>
    <property type="project" value="UniProtKB-KW"/>
</dbReference>